<keyword evidence="3" id="KW-0540">Nuclease</keyword>
<dbReference type="Proteomes" id="UP000245839">
    <property type="component" value="Unassembled WGS sequence"/>
</dbReference>
<name>A0A2Y9A153_9RHOB</name>
<evidence type="ECO:0000313" key="5">
    <source>
        <dbReference type="Proteomes" id="UP000251571"/>
    </source>
</evidence>
<proteinExistence type="predicted"/>
<organism evidence="3 5">
    <name type="scientific">Jannaschia seohaensis</name>
    <dbReference type="NCBI Taxonomy" id="475081"/>
    <lineage>
        <taxon>Bacteria</taxon>
        <taxon>Pseudomonadati</taxon>
        <taxon>Pseudomonadota</taxon>
        <taxon>Alphaproteobacteria</taxon>
        <taxon>Rhodobacterales</taxon>
        <taxon>Roseobacteraceae</taxon>
        <taxon>Jannaschia</taxon>
    </lineage>
</organism>
<evidence type="ECO:0000259" key="1">
    <source>
        <dbReference type="Pfam" id="PF01844"/>
    </source>
</evidence>
<dbReference type="EMBL" id="QGDJ01000001">
    <property type="protein sequence ID" value="PWJ21902.1"/>
    <property type="molecule type" value="Genomic_DNA"/>
</dbReference>
<evidence type="ECO:0000313" key="2">
    <source>
        <dbReference type="EMBL" id="PWJ21902.1"/>
    </source>
</evidence>
<dbReference type="OrthoDB" id="9802901at2"/>
<reference evidence="3 5" key="1">
    <citation type="submission" date="2016-10" db="EMBL/GenBank/DDBJ databases">
        <authorList>
            <person name="Cai Z."/>
        </authorList>
    </citation>
    <scope>NUCLEOTIDE SEQUENCE [LARGE SCALE GENOMIC DNA]</scope>
    <source>
        <strain evidence="3 5">DSM 25227</strain>
    </source>
</reference>
<dbReference type="Gene3D" id="1.10.30.50">
    <property type="match status" value="1"/>
</dbReference>
<keyword evidence="3" id="KW-0255">Endonuclease</keyword>
<dbReference type="InterPro" id="IPR003615">
    <property type="entry name" value="HNH_nuc"/>
</dbReference>
<dbReference type="EMBL" id="UETC01000001">
    <property type="protein sequence ID" value="SSA38180.1"/>
    <property type="molecule type" value="Genomic_DNA"/>
</dbReference>
<dbReference type="RefSeq" id="WP_109562510.1">
    <property type="nucleotide sequence ID" value="NZ_QGDJ01000001.1"/>
</dbReference>
<protein>
    <submittedName>
        <fullName evidence="3">HNH endonuclease</fullName>
    </submittedName>
</protein>
<evidence type="ECO:0000313" key="4">
    <source>
        <dbReference type="Proteomes" id="UP000245839"/>
    </source>
</evidence>
<accession>A0A2Y9A153</accession>
<sequence length="116" mass="13410">MPNIKAIRDRKMRVQKGRCYYCGLPMWSERMRISGKAAQGRYPIRLRCTAEHLRPRSAGGADSADNIVAAHFFCNRARHQGKTARCPEGHRAHVMGRMAHGRWMDARMREIARSFR</sequence>
<keyword evidence="3" id="KW-0378">Hydrolase</keyword>
<reference evidence="2 4" key="2">
    <citation type="submission" date="2018-03" db="EMBL/GenBank/DDBJ databases">
        <title>Genomic Encyclopedia of Archaeal and Bacterial Type Strains, Phase II (KMG-II): from individual species to whole genera.</title>
        <authorList>
            <person name="Goeker M."/>
        </authorList>
    </citation>
    <scope>NUCLEOTIDE SEQUENCE [LARGE SCALE GENOMIC DNA]</scope>
    <source>
        <strain evidence="2 4">DSM 25227</strain>
    </source>
</reference>
<dbReference type="AlphaFoldDB" id="A0A2Y9A153"/>
<dbReference type="Pfam" id="PF01844">
    <property type="entry name" value="HNH"/>
    <property type="match status" value="1"/>
</dbReference>
<feature type="domain" description="HNH" evidence="1">
    <location>
        <begin position="47"/>
        <end position="80"/>
    </location>
</feature>
<dbReference type="CDD" id="cd00085">
    <property type="entry name" value="HNHc"/>
    <property type="match status" value="1"/>
</dbReference>
<keyword evidence="4" id="KW-1185">Reference proteome</keyword>
<dbReference type="Proteomes" id="UP000251571">
    <property type="component" value="Unassembled WGS sequence"/>
</dbReference>
<gene>
    <name evidence="2" type="ORF">BCF38_101311</name>
    <name evidence="3" type="ORF">SAMN05421539_101311</name>
</gene>
<dbReference type="GO" id="GO:0008270">
    <property type="term" value="F:zinc ion binding"/>
    <property type="evidence" value="ECO:0007669"/>
    <property type="project" value="InterPro"/>
</dbReference>
<dbReference type="InterPro" id="IPR002711">
    <property type="entry name" value="HNH"/>
</dbReference>
<dbReference type="GO" id="GO:0004519">
    <property type="term" value="F:endonuclease activity"/>
    <property type="evidence" value="ECO:0007669"/>
    <property type="project" value="UniProtKB-KW"/>
</dbReference>
<evidence type="ECO:0000313" key="3">
    <source>
        <dbReference type="EMBL" id="SSA38180.1"/>
    </source>
</evidence>
<dbReference type="GO" id="GO:0003676">
    <property type="term" value="F:nucleic acid binding"/>
    <property type="evidence" value="ECO:0007669"/>
    <property type="project" value="InterPro"/>
</dbReference>